<dbReference type="PANTHER" id="PTHR13947:SF37">
    <property type="entry name" value="LD18367P"/>
    <property type="match status" value="1"/>
</dbReference>
<dbReference type="SUPFAM" id="SSF55729">
    <property type="entry name" value="Acyl-CoA N-acyltransferases (Nat)"/>
    <property type="match status" value="1"/>
</dbReference>
<dbReference type="InterPro" id="IPR050769">
    <property type="entry name" value="NAT_camello-type"/>
</dbReference>
<dbReference type="InterPro" id="IPR000182">
    <property type="entry name" value="GNAT_dom"/>
</dbReference>
<dbReference type="InterPro" id="IPR016181">
    <property type="entry name" value="Acyl_CoA_acyltransferase"/>
</dbReference>
<dbReference type="RefSeq" id="WP_144349277.1">
    <property type="nucleotide sequence ID" value="NZ_CP036259.1"/>
</dbReference>
<gene>
    <name evidence="3" type="ORF">SPTER_09620</name>
</gene>
<dbReference type="Pfam" id="PF00583">
    <property type="entry name" value="Acetyltransf_1"/>
    <property type="match status" value="1"/>
</dbReference>
<dbReference type="GO" id="GO:0008080">
    <property type="term" value="F:N-acetyltransferase activity"/>
    <property type="evidence" value="ECO:0007669"/>
    <property type="project" value="InterPro"/>
</dbReference>
<reference evidence="3 4" key="1">
    <citation type="submission" date="2019-02" db="EMBL/GenBank/DDBJ databases">
        <title>Closed genome of Sporomusa termitida DSM 4440.</title>
        <authorList>
            <person name="Poehlein A."/>
            <person name="Daniel R."/>
        </authorList>
    </citation>
    <scope>NUCLEOTIDE SEQUENCE [LARGE SCALE GENOMIC DNA]</scope>
    <source>
        <strain evidence="3 4">DSM 4440</strain>
    </source>
</reference>
<proteinExistence type="predicted"/>
<accession>A0A517DQN6</accession>
<dbReference type="AlphaFoldDB" id="A0A517DQN6"/>
<keyword evidence="1" id="KW-0808">Transferase</keyword>
<dbReference type="Gene3D" id="3.40.630.30">
    <property type="match status" value="1"/>
</dbReference>
<dbReference type="PROSITE" id="PS51186">
    <property type="entry name" value="GNAT"/>
    <property type="match status" value="1"/>
</dbReference>
<dbReference type="Proteomes" id="UP000320776">
    <property type="component" value="Chromosome"/>
</dbReference>
<protein>
    <recommendedName>
        <fullName evidence="2">N-acetyltransferase domain-containing protein</fullName>
    </recommendedName>
</protein>
<feature type="domain" description="N-acetyltransferase" evidence="2">
    <location>
        <begin position="32"/>
        <end position="174"/>
    </location>
</feature>
<evidence type="ECO:0000313" key="4">
    <source>
        <dbReference type="Proteomes" id="UP000320776"/>
    </source>
</evidence>
<name>A0A517DQN6_9FIRM</name>
<dbReference type="KEGG" id="sted:SPTER_09620"/>
<evidence type="ECO:0000259" key="2">
    <source>
        <dbReference type="PROSITE" id="PS51186"/>
    </source>
</evidence>
<dbReference type="PANTHER" id="PTHR13947">
    <property type="entry name" value="GNAT FAMILY N-ACETYLTRANSFERASE"/>
    <property type="match status" value="1"/>
</dbReference>
<dbReference type="EMBL" id="CP036259">
    <property type="protein sequence ID" value="QDR79672.1"/>
    <property type="molecule type" value="Genomic_DNA"/>
</dbReference>
<sequence>MDLNNNNSDWCIRRITAADIGPVLDFILPMLQEIYPHIPGVADRWDLTHLEEAYVLPAKAALFAAFDSNGQVVGTVAVNPYDDRLAAVAGCYDCSVTAEVSRCYVKTSLRRQGIACRLAASIEEYCRTHGYRRICLHTHKFLPGGFPFWLSQGYLVRRENTDALATVYMDKDICATG</sequence>
<organism evidence="3 4">
    <name type="scientific">Sporomusa termitida</name>
    <dbReference type="NCBI Taxonomy" id="2377"/>
    <lineage>
        <taxon>Bacteria</taxon>
        <taxon>Bacillati</taxon>
        <taxon>Bacillota</taxon>
        <taxon>Negativicutes</taxon>
        <taxon>Selenomonadales</taxon>
        <taxon>Sporomusaceae</taxon>
        <taxon>Sporomusa</taxon>
    </lineage>
</organism>
<dbReference type="CDD" id="cd04301">
    <property type="entry name" value="NAT_SF"/>
    <property type="match status" value="1"/>
</dbReference>
<evidence type="ECO:0000256" key="1">
    <source>
        <dbReference type="ARBA" id="ARBA00022679"/>
    </source>
</evidence>
<dbReference type="OrthoDB" id="9789603at2"/>
<keyword evidence="4" id="KW-1185">Reference proteome</keyword>
<evidence type="ECO:0000313" key="3">
    <source>
        <dbReference type="EMBL" id="QDR79672.1"/>
    </source>
</evidence>